<reference evidence="2" key="1">
    <citation type="journal article" date="2013" name="Genome Announc.">
        <title>Draft genome sequence of the basidiomycetous yeast-like fungus Pseudozyma hubeiensis SY62, which produces an abundant amount of the biosurfactant mannosylerythritol lipids.</title>
        <authorList>
            <person name="Konishi M."/>
            <person name="Hatada Y."/>
            <person name="Horiuchi J."/>
        </authorList>
    </citation>
    <scope>NUCLEOTIDE SEQUENCE [LARGE SCALE GENOMIC DNA]</scope>
    <source>
        <strain evidence="2">SY62</strain>
    </source>
</reference>
<proteinExistence type="predicted"/>
<protein>
    <submittedName>
        <fullName evidence="1">Uncharacterized protein</fullName>
    </submittedName>
</protein>
<dbReference type="EMBL" id="DF238808">
    <property type="protein sequence ID" value="GAC97230.1"/>
    <property type="molecule type" value="Genomic_DNA"/>
</dbReference>
<gene>
    <name evidence="1" type="ORF">PHSY_004815</name>
</gene>
<dbReference type="RefSeq" id="XP_012190817.1">
    <property type="nucleotide sequence ID" value="XM_012335427.1"/>
</dbReference>
<keyword evidence="2" id="KW-1185">Reference proteome</keyword>
<accession>R9PGK1</accession>
<evidence type="ECO:0000313" key="1">
    <source>
        <dbReference type="EMBL" id="GAC97230.1"/>
    </source>
</evidence>
<evidence type="ECO:0000313" key="2">
    <source>
        <dbReference type="Proteomes" id="UP000014071"/>
    </source>
</evidence>
<dbReference type="Proteomes" id="UP000014071">
    <property type="component" value="Unassembled WGS sequence"/>
</dbReference>
<dbReference type="HOGENOM" id="CLU_1278128_0_0_1"/>
<name>R9PGK1_PSEHS</name>
<sequence length="216" mass="24088">MVEHRRSLPFRATKIIEAYGMLISAVGTVPDNVTAKFRWTRHRRLFTIPPVERRSMSPKPMTSKGDLTSYVLCLGAFCRSAATVDSSIVWSECDSCFMHCSHSYRRLINQSAEITKVVYRTCAASASGSRAVYLRRQEILRQVFFLTVAPSTSLCITAGAAPPISISEPTKKHTHVIKGVSPSFLRCCAARKLLSVQVPYAEQRSLRRLGSFAVEE</sequence>
<organism evidence="1 2">
    <name type="scientific">Pseudozyma hubeiensis (strain SY62)</name>
    <name type="common">Yeast</name>
    <dbReference type="NCBI Taxonomy" id="1305764"/>
    <lineage>
        <taxon>Eukaryota</taxon>
        <taxon>Fungi</taxon>
        <taxon>Dikarya</taxon>
        <taxon>Basidiomycota</taxon>
        <taxon>Ustilaginomycotina</taxon>
        <taxon>Ustilaginomycetes</taxon>
        <taxon>Ustilaginales</taxon>
        <taxon>Ustilaginaceae</taxon>
        <taxon>Pseudozyma</taxon>
    </lineage>
</organism>
<dbReference type="AlphaFoldDB" id="R9PGK1"/>
<dbReference type="GeneID" id="24110096"/>